<comment type="function">
    <text evidence="1">Hexon-linking protein-N: Structural component of the virion that acts as a cement protein on the capsid interior and which glue the peripentonal hexons and group-of-nine hexons together.</text>
</comment>
<comment type="function">
    <text evidence="1">Hexon-linking protein-C: Structural component of the virion that acts as a cement protein on the capsid interior and which glue the peripentonal hexons and group-of-nine hexons together.</text>
</comment>
<feature type="site" description="Cleavage; by viral protease" evidence="1">
    <location>
        <begin position="109"/>
        <end position="110"/>
    </location>
</feature>
<dbReference type="HAMAP" id="MF_04049">
    <property type="entry name" value="ADV_CAP8"/>
    <property type="match status" value="1"/>
</dbReference>
<evidence type="ECO:0000313" key="2">
    <source>
        <dbReference type="EMBL" id="WMQ77655.1"/>
    </source>
</evidence>
<name>A0AA51NPP2_9ADEN</name>
<comment type="miscellaneous">
    <text evidence="1">All late proteins expressed from the major late promoter are produced by alternative splicing and alternative polyadenylation of the same gene giving rise to non-overlapping ORFs. A leader sequence is present in the N-terminus of all these mRNAs and is recognized by the viral shutoff protein to provide expression although conventional translation via ribosome scanning from the cap has been shut off in the host cell.</text>
</comment>
<keyword evidence="1" id="KW-0597">Phosphoprotein</keyword>
<feature type="peptide" id="PRO_5041496491" description="Hexon-linking protein-N" evidence="1">
    <location>
        <begin position="1"/>
        <end position="109"/>
    </location>
</feature>
<protein>
    <recommendedName>
        <fullName evidence="1">Pre-hexon-linking protein VIII</fullName>
    </recommendedName>
    <alternativeName>
        <fullName evidence="1">Pre-protein VIII</fullName>
        <shortName evidence="1">pVIII</shortName>
    </alternativeName>
    <component>
        <recommendedName>
            <fullName evidence="1">Hexon-linking protein-N</fullName>
        </recommendedName>
        <alternativeName>
            <fullName evidence="1">12.1 kDa protein VIII</fullName>
        </alternativeName>
        <alternativeName>
            <fullName evidence="1">Protein VIII-N</fullName>
        </alternativeName>
    </component>
    <component>
        <recommendedName>
            <fullName evidence="1">Hexon-linking protein-C</fullName>
        </recommendedName>
        <alternativeName>
            <fullName evidence="1">7.6 kDa protein VIII</fullName>
        </alternativeName>
        <alternativeName>
            <fullName evidence="1">Protein VIII-C</fullName>
        </alternativeName>
    </component>
</protein>
<dbReference type="GO" id="GO:0042025">
    <property type="term" value="C:host cell nucleus"/>
    <property type="evidence" value="ECO:0007669"/>
    <property type="project" value="UniProtKB-SubCell"/>
</dbReference>
<comment type="subcellular location">
    <molecule>Hexon-linking protein-C</molecule>
    <subcellularLocation>
        <location evidence="1">Virion</location>
    </subcellularLocation>
    <text evidence="1">Located on the inner side of the capsid shell. Present in 120 copies per virion.</text>
</comment>
<dbReference type="EMBL" id="OR233592">
    <property type="protein sequence ID" value="WMQ77655.1"/>
    <property type="molecule type" value="Genomic_DNA"/>
</dbReference>
<comment type="induction">
    <text evidence="1">Expressed in the late phase of the viral replicative cycle.</text>
</comment>
<sequence>MLPVTPYIWHYSPETGHTAGASQDYGAVINWISAGPQMYERIRNVNVMRNSLDSSLAPYRDNIDHNINDWTAADLDQAPGVPYVPAKLNNIDNYKDFMSTANGMQLSGSGLGPPDDGRQYRKLTRDALPFPYNWQVFDNGRWVNIEGQGTNALSSYPNLQYSHLISYRRPGQQLQGSGFPLSNDQAYRLLHEQPTLPRSGGMTPRQFIQQFPPIVYKKPFSENEMYFPKEFSPLFDPNKDYRRTTSVTLKYR</sequence>
<feature type="chain" id="PRO_5041496493" description="Pre-hexon-linking protein VIII" evidence="1">
    <location>
        <begin position="1"/>
        <end position="252"/>
    </location>
</feature>
<keyword evidence="1" id="KW-0426">Late protein</keyword>
<keyword evidence="1" id="KW-0946">Virion</keyword>
<keyword evidence="1" id="KW-1048">Host nucleus</keyword>
<comment type="similarity">
    <text evidence="1">Belongs to the adenoviridae hexon-linking protein family.</text>
</comment>
<comment type="caution">
    <text evidence="1">Lacks conserved residue(s) required for the propagation of feature annotation.</text>
</comment>
<accession>A0AA51NPP2</accession>
<feature type="peptide" id="PRO_5041496492" description="Hexon-linking protein-C" evidence="1">
    <location>
        <begin position="174"/>
        <end position="252"/>
    </location>
</feature>
<comment type="subunit">
    <text evidence="1">Interacts with the peripentonal hexons as well as the hexons in the facets. Part of a complex composed of the core-capsid bridging protein, the endosome lysis protein VI and the hexon-linking protein VIII; these interactions bridge the virus core to the capsid.</text>
</comment>
<dbReference type="GO" id="GO:0031423">
    <property type="term" value="F:hexon binding"/>
    <property type="evidence" value="ECO:0007669"/>
    <property type="project" value="InterPro"/>
</dbReference>
<keyword evidence="1" id="KW-0167">Capsid protein</keyword>
<feature type="site" description="Cleavage; by viral protease" evidence="1">
    <location>
        <begin position="173"/>
        <end position="174"/>
    </location>
</feature>
<proteinExistence type="evidence at transcript level"/>
<organism evidence="2">
    <name type="scientific">Zoothera dauma adenovirus</name>
    <dbReference type="NCBI Taxonomy" id="3073259"/>
    <lineage>
        <taxon>Viruses</taxon>
        <taxon>Varidnaviria</taxon>
        <taxon>Bamfordvirae</taxon>
        <taxon>Preplasmiviricota</taxon>
        <taxon>Polisuviricotina</taxon>
        <taxon>Pharingeaviricetes</taxon>
        <taxon>Rowavirales</taxon>
        <taxon>Adenoviridae</taxon>
    </lineage>
</organism>
<comment type="PTM">
    <text evidence="1">Cleaved by the viral protease during virion maturation. May cause the middle segment to be shed from the capsid.</text>
</comment>
<comment type="subcellular location">
    <molecule>Pre-hexon-linking protein VIII</molecule>
    <subcellularLocation>
        <location evidence="1">Host nucleus</location>
    </subcellularLocation>
</comment>
<comment type="subcellular location">
    <molecule>Hexon-linking protein-N</molecule>
    <subcellularLocation>
        <location evidence="1">Virion</location>
    </subcellularLocation>
    <text evidence="1">Located on the inner side of the capsid shell. Present in 120 copies per virion.</text>
</comment>
<dbReference type="Pfam" id="PF01310">
    <property type="entry name" value="Adeno_PVIII"/>
    <property type="match status" value="1"/>
</dbReference>
<reference evidence="2" key="1">
    <citation type="submission" date="2023-06" db="EMBL/GenBank/DDBJ databases">
        <authorList>
            <person name="Zheng W."/>
            <person name="Wang Q."/>
            <person name="xu X.D."/>
        </authorList>
    </citation>
    <scope>NUCLEOTIDE SEQUENCE</scope>
    <source>
        <strain evidence="2">Cd_2020_s1</strain>
    </source>
</reference>
<evidence type="ECO:0000256" key="1">
    <source>
        <dbReference type="HAMAP-Rule" id="MF_04049"/>
    </source>
</evidence>
<dbReference type="GO" id="GO:0019028">
    <property type="term" value="C:viral capsid"/>
    <property type="evidence" value="ECO:0007669"/>
    <property type="project" value="UniProtKB-UniRule"/>
</dbReference>
<gene>
    <name evidence="1" type="primary">L4</name>
</gene>
<dbReference type="InterPro" id="IPR000646">
    <property type="entry name" value="Adeno_PVIII"/>
</dbReference>